<keyword evidence="2" id="KW-1185">Reference proteome</keyword>
<evidence type="ECO:0000313" key="2">
    <source>
        <dbReference type="Proteomes" id="UP001157418"/>
    </source>
</evidence>
<evidence type="ECO:0000313" key="1">
    <source>
        <dbReference type="EMBL" id="CAH1427719.1"/>
    </source>
</evidence>
<sequence>MITSIKGCGKKVIHRVSLKPRLQSCHIIQANKPKITVTNVEFAVMNLVDILTITNHFHSKQDKSDLIMSAINAAKTFMDDYIKELGRIDIELRHLFKIGVASIS</sequence>
<proteinExistence type="predicted"/>
<organism evidence="1 2">
    <name type="scientific">Lactuca virosa</name>
    <dbReference type="NCBI Taxonomy" id="75947"/>
    <lineage>
        <taxon>Eukaryota</taxon>
        <taxon>Viridiplantae</taxon>
        <taxon>Streptophyta</taxon>
        <taxon>Embryophyta</taxon>
        <taxon>Tracheophyta</taxon>
        <taxon>Spermatophyta</taxon>
        <taxon>Magnoliopsida</taxon>
        <taxon>eudicotyledons</taxon>
        <taxon>Gunneridae</taxon>
        <taxon>Pentapetalae</taxon>
        <taxon>asterids</taxon>
        <taxon>campanulids</taxon>
        <taxon>Asterales</taxon>
        <taxon>Asteraceae</taxon>
        <taxon>Cichorioideae</taxon>
        <taxon>Cichorieae</taxon>
        <taxon>Lactucinae</taxon>
        <taxon>Lactuca</taxon>
    </lineage>
</organism>
<protein>
    <submittedName>
        <fullName evidence="1">Uncharacterized protein</fullName>
    </submittedName>
</protein>
<name>A0AAU9MII4_9ASTR</name>
<gene>
    <name evidence="1" type="ORF">LVIROSA_LOCUS14704</name>
</gene>
<dbReference type="Proteomes" id="UP001157418">
    <property type="component" value="Unassembled WGS sequence"/>
</dbReference>
<dbReference type="EMBL" id="CAKMRJ010002223">
    <property type="protein sequence ID" value="CAH1427719.1"/>
    <property type="molecule type" value="Genomic_DNA"/>
</dbReference>
<comment type="caution">
    <text evidence="1">The sequence shown here is derived from an EMBL/GenBank/DDBJ whole genome shotgun (WGS) entry which is preliminary data.</text>
</comment>
<accession>A0AAU9MII4</accession>
<reference evidence="1 2" key="1">
    <citation type="submission" date="2022-01" db="EMBL/GenBank/DDBJ databases">
        <authorList>
            <person name="Xiong W."/>
            <person name="Schranz E."/>
        </authorList>
    </citation>
    <scope>NUCLEOTIDE SEQUENCE [LARGE SCALE GENOMIC DNA]</scope>
</reference>
<dbReference type="AlphaFoldDB" id="A0AAU9MII4"/>